<gene>
    <name evidence="3" type="ORF">J2736_001968</name>
</gene>
<dbReference type="Proteomes" id="UP001267290">
    <property type="component" value="Unassembled WGS sequence"/>
</dbReference>
<dbReference type="InterPro" id="IPR049293">
    <property type="entry name" value="DUF6843"/>
</dbReference>
<reference evidence="3 4" key="1">
    <citation type="submission" date="2023-07" db="EMBL/GenBank/DDBJ databases">
        <title>Sorghum-associated microbial communities from plants grown in Nebraska, USA.</title>
        <authorList>
            <person name="Schachtman D."/>
        </authorList>
    </citation>
    <scope>NUCLEOTIDE SEQUENCE [LARGE SCALE GENOMIC DNA]</scope>
    <source>
        <strain evidence="3 4">CC258</strain>
    </source>
</reference>
<accession>A0ABU1NTG8</accession>
<comment type="caution">
    <text evidence="3">The sequence shown here is derived from an EMBL/GenBank/DDBJ whole genome shotgun (WGS) entry which is preliminary data.</text>
</comment>
<dbReference type="EMBL" id="JAVDSB010000002">
    <property type="protein sequence ID" value="MDR6550781.1"/>
    <property type="molecule type" value="Genomic_DNA"/>
</dbReference>
<keyword evidence="1" id="KW-0812">Transmembrane</keyword>
<name>A0ABU1NTG8_9BACL</name>
<evidence type="ECO:0000259" key="2">
    <source>
        <dbReference type="Pfam" id="PF20862"/>
    </source>
</evidence>
<organism evidence="3 4">
    <name type="scientific">Paenibacillus qinlingensis</name>
    <dbReference type="NCBI Taxonomy" id="1837343"/>
    <lineage>
        <taxon>Bacteria</taxon>
        <taxon>Bacillati</taxon>
        <taxon>Bacillota</taxon>
        <taxon>Bacilli</taxon>
        <taxon>Bacillales</taxon>
        <taxon>Paenibacillaceae</taxon>
        <taxon>Paenibacillus</taxon>
    </lineage>
</organism>
<evidence type="ECO:0000313" key="3">
    <source>
        <dbReference type="EMBL" id="MDR6550781.1"/>
    </source>
</evidence>
<feature type="transmembrane region" description="Helical" evidence="1">
    <location>
        <begin position="7"/>
        <end position="26"/>
    </location>
</feature>
<feature type="domain" description="DUF6843" evidence="2">
    <location>
        <begin position="31"/>
        <end position="117"/>
    </location>
</feature>
<dbReference type="RefSeq" id="WP_310225878.1">
    <property type="nucleotide sequence ID" value="NZ_JAVDSB010000002.1"/>
</dbReference>
<evidence type="ECO:0000256" key="1">
    <source>
        <dbReference type="SAM" id="Phobius"/>
    </source>
</evidence>
<evidence type="ECO:0000313" key="4">
    <source>
        <dbReference type="Proteomes" id="UP001267290"/>
    </source>
</evidence>
<sequence>MNKYICIGLTFMVLGFLGLIIFITTINNNPHHIYLLPENFVGEVQVTFDQLDYPPLPKEENAFIYTIPKSGKLKTSNTMESGGVEVNYVDNQGQRKKVSHEQFHGVSSHGGGEDNLTVARTFIGTKEQYDDYLKQQ</sequence>
<protein>
    <recommendedName>
        <fullName evidence="2">DUF6843 domain-containing protein</fullName>
    </recommendedName>
</protein>
<keyword evidence="4" id="KW-1185">Reference proteome</keyword>
<keyword evidence="1" id="KW-1133">Transmembrane helix</keyword>
<dbReference type="Pfam" id="PF20862">
    <property type="entry name" value="DUF6843"/>
    <property type="match status" value="1"/>
</dbReference>
<proteinExistence type="predicted"/>
<keyword evidence="1" id="KW-0472">Membrane</keyword>